<dbReference type="STRING" id="1353952.A0A165CS74"/>
<dbReference type="EC" id="3.1.1.5" evidence="6"/>
<keyword evidence="3 5" id="KW-0442">Lipid degradation</keyword>
<dbReference type="Gene3D" id="3.40.1090.10">
    <property type="entry name" value="Cytosolic phospholipase A2 catalytic domain"/>
    <property type="match status" value="1"/>
</dbReference>
<evidence type="ECO:0000256" key="1">
    <source>
        <dbReference type="ARBA" id="ARBA00008780"/>
    </source>
</evidence>
<dbReference type="GO" id="GO:0005829">
    <property type="term" value="C:cytosol"/>
    <property type="evidence" value="ECO:0007669"/>
    <property type="project" value="TreeGrafter"/>
</dbReference>
<dbReference type="GO" id="GO:0046475">
    <property type="term" value="P:glycerophospholipid catabolic process"/>
    <property type="evidence" value="ECO:0007669"/>
    <property type="project" value="TreeGrafter"/>
</dbReference>
<dbReference type="FunCoup" id="A0A165CS74">
    <property type="interactions" value="202"/>
</dbReference>
<evidence type="ECO:0000256" key="2">
    <source>
        <dbReference type="ARBA" id="ARBA00022801"/>
    </source>
</evidence>
<evidence type="ECO:0000259" key="8">
    <source>
        <dbReference type="PROSITE" id="PS51210"/>
    </source>
</evidence>
<sequence length="733" mass="82385">MTGLAKPAKEATNNDNSQERAWLAAGGKHRNAKHKDAEKDNNAPDRGSDKDKGDRNNDGNVDYSISGSQKGESKRRWRIPFKRLAGRGQRRVSAYQLVTDDKQVSGPRLALHPELEWDATLRRSNDLHADETAYITRRQRRIADTGALKAFLGLPEDEEIHPEDVPVVGLGGSGGGYRSHLGFIATFQAAKEHGFWDLISYMAGVSAACWTIAAYLTFANRDADLLLAHFATNAGVHPLSPRAFRAVMASPRGSDFIFAPLASKVRKGLRLALMDLWSTLSTSYMWLPVEGNKEAEDGVRLREEWMQWSKVWERSGIREAEEPFPILTSVRHVIPWNTHTIRRLWRYATRFLRPVPIRHAIEREAARHHAWYQWWEFNALEVGSDEMEGWVPAWAFGRKFRNGQATERSVELPLSLILGPATSAPSAPLVDQLATIARHLPEGIVGRTIHRAGASIMRRVPAEAERFGNKHPLHPGQLHNPFFLTPKKARPAMGDEKTGKIALMDAGLDNNMPMQPFMHPSREVDVLINIDFSSDVQQDTAMARLRNFCRGRGLELKDRNPLPSLGDVARDEKGDPTTLTAEQIEERFKGRYAQILDAVPMWEGHMGWPPQEGWYYTDGGIGRGTILCNEKDQPQARRGMLLVYAPLIPNRVHPDFDPSSASFSDSYNLVWTPEQVYTIAETQRANIANALPAIREALREVYERKKRERLEREKTTGVSLGKGIGETLGLHSS</sequence>
<evidence type="ECO:0000313" key="10">
    <source>
        <dbReference type="Proteomes" id="UP000076842"/>
    </source>
</evidence>
<protein>
    <recommendedName>
        <fullName evidence="6">Lysophospholipase</fullName>
        <ecNumber evidence="6">3.1.1.5</ecNumber>
    </recommendedName>
</protein>
<evidence type="ECO:0000256" key="5">
    <source>
        <dbReference type="PROSITE-ProRule" id="PRU00555"/>
    </source>
</evidence>
<evidence type="ECO:0000256" key="7">
    <source>
        <dbReference type="SAM" id="MobiDB-lite"/>
    </source>
</evidence>
<comment type="catalytic activity">
    <reaction evidence="6">
        <text>a 1-acyl-sn-glycero-3-phosphocholine + H2O = sn-glycerol 3-phosphocholine + a fatty acid + H(+)</text>
        <dbReference type="Rhea" id="RHEA:15177"/>
        <dbReference type="ChEBI" id="CHEBI:15377"/>
        <dbReference type="ChEBI" id="CHEBI:15378"/>
        <dbReference type="ChEBI" id="CHEBI:16870"/>
        <dbReference type="ChEBI" id="CHEBI:28868"/>
        <dbReference type="ChEBI" id="CHEBI:58168"/>
        <dbReference type="EC" id="3.1.1.5"/>
    </reaction>
</comment>
<dbReference type="AlphaFoldDB" id="A0A165CS74"/>
<keyword evidence="2 5" id="KW-0378">Hydrolase</keyword>
<keyword evidence="4 5" id="KW-0443">Lipid metabolism</keyword>
<comment type="similarity">
    <text evidence="1 6">Belongs to the lysophospholipase family.</text>
</comment>
<dbReference type="PANTHER" id="PTHR10728">
    <property type="entry name" value="CYTOSOLIC PHOSPHOLIPASE A2"/>
    <property type="match status" value="1"/>
</dbReference>
<accession>A0A165CS74</accession>
<evidence type="ECO:0000256" key="4">
    <source>
        <dbReference type="ARBA" id="ARBA00023098"/>
    </source>
</evidence>
<dbReference type="PROSITE" id="PS51210">
    <property type="entry name" value="PLA2C"/>
    <property type="match status" value="1"/>
</dbReference>
<evidence type="ECO:0000256" key="6">
    <source>
        <dbReference type="RuleBase" id="RU362103"/>
    </source>
</evidence>
<dbReference type="GO" id="GO:0004623">
    <property type="term" value="F:phospholipase A2 activity"/>
    <property type="evidence" value="ECO:0007669"/>
    <property type="project" value="TreeGrafter"/>
</dbReference>
<dbReference type="Pfam" id="PF01735">
    <property type="entry name" value="PLA2_B"/>
    <property type="match status" value="1"/>
</dbReference>
<proteinExistence type="inferred from homology"/>
<dbReference type="EMBL" id="KV424114">
    <property type="protein sequence ID" value="KZT51299.1"/>
    <property type="molecule type" value="Genomic_DNA"/>
</dbReference>
<gene>
    <name evidence="9" type="ORF">CALCODRAFT_488027</name>
</gene>
<dbReference type="PANTHER" id="PTHR10728:SF40">
    <property type="entry name" value="PATATIN FAMILY PROTEIN"/>
    <property type="match status" value="1"/>
</dbReference>
<name>A0A165CS74_9BASI</name>
<dbReference type="InterPro" id="IPR016035">
    <property type="entry name" value="Acyl_Trfase/lysoPLipase"/>
</dbReference>
<feature type="domain" description="PLA2c" evidence="8">
    <location>
        <begin position="113"/>
        <end position="733"/>
    </location>
</feature>
<dbReference type="SUPFAM" id="SSF52151">
    <property type="entry name" value="FabD/lysophospholipase-like"/>
    <property type="match status" value="1"/>
</dbReference>
<dbReference type="Proteomes" id="UP000076842">
    <property type="component" value="Unassembled WGS sequence"/>
</dbReference>
<dbReference type="InParanoid" id="A0A165CS74"/>
<evidence type="ECO:0000313" key="9">
    <source>
        <dbReference type="EMBL" id="KZT51299.1"/>
    </source>
</evidence>
<dbReference type="InterPro" id="IPR002642">
    <property type="entry name" value="LysoPLipase_cat_dom"/>
</dbReference>
<feature type="region of interest" description="Disordered" evidence="7">
    <location>
        <begin position="1"/>
        <end position="79"/>
    </location>
</feature>
<dbReference type="GO" id="GO:0004622">
    <property type="term" value="F:phosphatidylcholine lysophospholipase activity"/>
    <property type="evidence" value="ECO:0007669"/>
    <property type="project" value="UniProtKB-EC"/>
</dbReference>
<evidence type="ECO:0000256" key="3">
    <source>
        <dbReference type="ARBA" id="ARBA00022963"/>
    </source>
</evidence>
<organism evidence="9 10">
    <name type="scientific">Calocera cornea HHB12733</name>
    <dbReference type="NCBI Taxonomy" id="1353952"/>
    <lineage>
        <taxon>Eukaryota</taxon>
        <taxon>Fungi</taxon>
        <taxon>Dikarya</taxon>
        <taxon>Basidiomycota</taxon>
        <taxon>Agaricomycotina</taxon>
        <taxon>Dacrymycetes</taxon>
        <taxon>Dacrymycetales</taxon>
        <taxon>Dacrymycetaceae</taxon>
        <taxon>Calocera</taxon>
    </lineage>
</organism>
<reference evidence="9 10" key="1">
    <citation type="journal article" date="2016" name="Mol. Biol. Evol.">
        <title>Comparative Genomics of Early-Diverging Mushroom-Forming Fungi Provides Insights into the Origins of Lignocellulose Decay Capabilities.</title>
        <authorList>
            <person name="Nagy L.G."/>
            <person name="Riley R."/>
            <person name="Tritt A."/>
            <person name="Adam C."/>
            <person name="Daum C."/>
            <person name="Floudas D."/>
            <person name="Sun H."/>
            <person name="Yadav J.S."/>
            <person name="Pangilinan J."/>
            <person name="Larsson K.H."/>
            <person name="Matsuura K."/>
            <person name="Barry K."/>
            <person name="Labutti K."/>
            <person name="Kuo R."/>
            <person name="Ohm R.A."/>
            <person name="Bhattacharya S.S."/>
            <person name="Shirouzu T."/>
            <person name="Yoshinaga Y."/>
            <person name="Martin F.M."/>
            <person name="Grigoriev I.V."/>
            <person name="Hibbett D.S."/>
        </authorList>
    </citation>
    <scope>NUCLEOTIDE SEQUENCE [LARGE SCALE GENOMIC DNA]</scope>
    <source>
        <strain evidence="9 10">HHB12733</strain>
    </source>
</reference>
<feature type="compositionally biased region" description="Basic and acidic residues" evidence="7">
    <location>
        <begin position="34"/>
        <end position="57"/>
    </location>
</feature>
<keyword evidence="10" id="KW-1185">Reference proteome</keyword>
<dbReference type="OrthoDB" id="4084751at2759"/>